<protein>
    <submittedName>
        <fullName evidence="2">Uncharacterized protein</fullName>
    </submittedName>
</protein>
<proteinExistence type="predicted"/>
<gene>
    <name evidence="2" type="ORF">LYPA_23C007809</name>
</gene>
<accession>A0A485MS78</accession>
<dbReference type="AlphaFoldDB" id="A0A485MS78"/>
<evidence type="ECO:0000256" key="1">
    <source>
        <dbReference type="SAM" id="MobiDB-lite"/>
    </source>
</evidence>
<evidence type="ECO:0000313" key="3">
    <source>
        <dbReference type="Proteomes" id="UP000386466"/>
    </source>
</evidence>
<organism evidence="2 3">
    <name type="scientific">Lynx pardinus</name>
    <name type="common">Iberian lynx</name>
    <name type="synonym">Felis pardina</name>
    <dbReference type="NCBI Taxonomy" id="191816"/>
    <lineage>
        <taxon>Eukaryota</taxon>
        <taxon>Metazoa</taxon>
        <taxon>Chordata</taxon>
        <taxon>Craniata</taxon>
        <taxon>Vertebrata</taxon>
        <taxon>Euteleostomi</taxon>
        <taxon>Mammalia</taxon>
        <taxon>Eutheria</taxon>
        <taxon>Laurasiatheria</taxon>
        <taxon>Carnivora</taxon>
        <taxon>Feliformia</taxon>
        <taxon>Felidae</taxon>
        <taxon>Felinae</taxon>
        <taxon>Lynx</taxon>
    </lineage>
</organism>
<sequence>MQAEGEIKMLRESSCASWSPRCGAVGAGPALLKGKPGPQGREGREFRRLRPLRSALTSGGGPGGPRRKWEEIYASPVSRVLEVWSGCGSEADVGMKV</sequence>
<feature type="region of interest" description="Disordered" evidence="1">
    <location>
        <begin position="26"/>
        <end position="68"/>
    </location>
</feature>
<keyword evidence="3" id="KW-1185">Reference proteome</keyword>
<dbReference type="Proteomes" id="UP000386466">
    <property type="component" value="Unassembled WGS sequence"/>
</dbReference>
<name>A0A485MS78_LYNPA</name>
<reference evidence="2 3" key="1">
    <citation type="submission" date="2019-01" db="EMBL/GenBank/DDBJ databases">
        <authorList>
            <person name="Alioto T."/>
            <person name="Alioto T."/>
        </authorList>
    </citation>
    <scope>NUCLEOTIDE SEQUENCE [LARGE SCALE GENOMIC DNA]</scope>
</reference>
<dbReference type="EMBL" id="CAAGRJ010005180">
    <property type="protein sequence ID" value="VFV23087.1"/>
    <property type="molecule type" value="Genomic_DNA"/>
</dbReference>
<evidence type="ECO:0000313" key="2">
    <source>
        <dbReference type="EMBL" id="VFV23087.1"/>
    </source>
</evidence>